<feature type="compositionally biased region" description="Low complexity" evidence="1">
    <location>
        <begin position="83"/>
        <end position="100"/>
    </location>
</feature>
<proteinExistence type="predicted"/>
<feature type="domain" description="FHA" evidence="2">
    <location>
        <begin position="226"/>
        <end position="286"/>
    </location>
</feature>
<evidence type="ECO:0000256" key="1">
    <source>
        <dbReference type="SAM" id="MobiDB-lite"/>
    </source>
</evidence>
<dbReference type="PROSITE" id="PS50006">
    <property type="entry name" value="FHA_DOMAIN"/>
    <property type="match status" value="1"/>
</dbReference>
<comment type="caution">
    <text evidence="3">The sequence shown here is derived from an EMBL/GenBank/DDBJ whole genome shotgun (WGS) entry which is preliminary data.</text>
</comment>
<dbReference type="PANTHER" id="PTHR47691:SF3">
    <property type="entry name" value="HTH-TYPE TRANSCRIPTIONAL REGULATOR RV0890C-RELATED"/>
    <property type="match status" value="1"/>
</dbReference>
<sequence length="1168" mass="128933">MGDKAVYSSPLRPFDDSNALLADANCNGNRKRRVDALGGLSPAVTRAPPGALGSPAVRSSLSGPSAPSVLQMFTADTAGSRLGGSFSSVSSASTMSSSWGTRSEQEPELHGLPNKRSRVAPYAPPETGGRGTTSSSLGRDSKALTIKREEQFEALREDSQNLLEAMSISQQNTQECTQTLEDSPSLCLMRLVLHPEVDRALTAFQKNALEQKGLYRIEMQMITPRVSLGRESYKGIFDKKTSGVDPVKLSRTHCVIETALDEETHRHAVFITDKSTNGIRIDGVQVQKNQPYKLVDGQKITLLSSRHGNVLLGYVVEDPHVRGAQEGVKNNQKAVLADTQDKSQQGPNLQEYTLGVLFSAPLKSLIEASKFAKRPATINDAFGNNGPGTLSRIYQCPRQISVVAKFANTDTFRAMVTLGCRALHFSGHGDENHLYFEDGMGLVHPIPHKGLQELFSAGGGGGESTLRLVFVSACSSAPLAYAFVSCGIPHVIGVRTNQKIEDYAAIEFTRAFYLALATGKSVRASFTIAQQSVAKSPNIRGPMAVAEKFMLLPEGGDHSEIIFPLAAVESSNTVNLEPMKSKRYPKLWFDDLPAMCQGFCNRSVEVYKICLALMMTQSRITRLVTICGEEGIGKTAVAHAVANYVGPRMTSEGGVRIFSVAKLAQDEMDEHVGMIRRNINIANGRCRVLSRLEIMVSDHLKEHKTRIEFNSQQMLMVLDGCDYLLRSDARRDRFRAFLSDLLTNNALLKIVLTARTSICTDGAVRGHGERLYTLSKFGMKSATMMLVSLMSRPIRVEELKHARAANSIDKLELIASHPALRATQGIPKRIADLAGKLNETTMDKIPVDESDLDLMDEFFSLPRAPRFGRREEVPSCAPARSATEIRVMPKFRLVFSDLKVNNTFLTLVADAFSPDPSESFRQVDQRTQELLARLRIVPLLLSVDDEENIVGSLTSPPIDRVLSEWLQVVGQSLQTLHLRSNRFASRTLGAVLETCPLLTELDIGGCELTDIAPITRAYRRESCILRTLKAADNHISTASQEDLFRLLGDADCTAIRSLQSLHLEENPTSSSNRILNTLSSALFKNNTLRYLSMTTDQKDPRVNDAEYRLEKNHQGKWLGCEELPFECRLALLGIPMVKKLPTAIIEIIFDFARRDVYREILWCERVRT</sequence>
<feature type="region of interest" description="Disordered" evidence="1">
    <location>
        <begin position="83"/>
        <end position="142"/>
    </location>
</feature>
<dbReference type="Gene3D" id="2.60.200.20">
    <property type="match status" value="1"/>
</dbReference>
<protein>
    <recommendedName>
        <fullName evidence="2">FHA domain-containing protein</fullName>
    </recommendedName>
</protein>
<evidence type="ECO:0000313" key="4">
    <source>
        <dbReference type="Proteomes" id="UP000486351"/>
    </source>
</evidence>
<dbReference type="InterPro" id="IPR027417">
    <property type="entry name" value="P-loop_NTPase"/>
</dbReference>
<dbReference type="EMBL" id="QXFY01001293">
    <property type="protein sequence ID" value="KAE9322011.1"/>
    <property type="molecule type" value="Genomic_DNA"/>
</dbReference>
<dbReference type="Pfam" id="PF12770">
    <property type="entry name" value="CHAT"/>
    <property type="match status" value="1"/>
</dbReference>
<dbReference type="Pfam" id="PF00498">
    <property type="entry name" value="FHA"/>
    <property type="match status" value="1"/>
</dbReference>
<dbReference type="SUPFAM" id="SSF52047">
    <property type="entry name" value="RNI-like"/>
    <property type="match status" value="1"/>
</dbReference>
<dbReference type="SUPFAM" id="SSF49879">
    <property type="entry name" value="SMAD/FHA domain"/>
    <property type="match status" value="1"/>
</dbReference>
<dbReference type="InterPro" id="IPR000253">
    <property type="entry name" value="FHA_dom"/>
</dbReference>
<dbReference type="SUPFAM" id="SSF52540">
    <property type="entry name" value="P-loop containing nucleoside triphosphate hydrolases"/>
    <property type="match status" value="1"/>
</dbReference>
<dbReference type="InterPro" id="IPR008984">
    <property type="entry name" value="SMAD_FHA_dom_sf"/>
</dbReference>
<evidence type="ECO:0000259" key="2">
    <source>
        <dbReference type="PROSITE" id="PS50006"/>
    </source>
</evidence>
<accession>A0A6G0R7P4</accession>
<dbReference type="SMART" id="SM00240">
    <property type="entry name" value="FHA"/>
    <property type="match status" value="1"/>
</dbReference>
<dbReference type="Proteomes" id="UP000486351">
    <property type="component" value="Unassembled WGS sequence"/>
</dbReference>
<organism evidence="3 4">
    <name type="scientific">Phytophthora fragariae</name>
    <dbReference type="NCBI Taxonomy" id="53985"/>
    <lineage>
        <taxon>Eukaryota</taxon>
        <taxon>Sar</taxon>
        <taxon>Stramenopiles</taxon>
        <taxon>Oomycota</taxon>
        <taxon>Peronosporomycetes</taxon>
        <taxon>Peronosporales</taxon>
        <taxon>Peronosporaceae</taxon>
        <taxon>Phytophthora</taxon>
    </lineage>
</organism>
<gene>
    <name evidence="3" type="ORF">PF008_g17687</name>
</gene>
<evidence type="ECO:0000313" key="3">
    <source>
        <dbReference type="EMBL" id="KAE9322011.1"/>
    </source>
</evidence>
<dbReference type="InterPro" id="IPR032675">
    <property type="entry name" value="LRR_dom_sf"/>
</dbReference>
<dbReference type="PANTHER" id="PTHR47691">
    <property type="entry name" value="REGULATOR-RELATED"/>
    <property type="match status" value="1"/>
</dbReference>
<name>A0A6G0R7P4_9STRA</name>
<reference evidence="3 4" key="1">
    <citation type="submission" date="2018-09" db="EMBL/GenBank/DDBJ databases">
        <title>Genomic investigation of the strawberry pathogen Phytophthora fragariae indicates pathogenicity is determined by transcriptional variation in three key races.</title>
        <authorList>
            <person name="Adams T.M."/>
            <person name="Armitage A.D."/>
            <person name="Sobczyk M.K."/>
            <person name="Bates H.J."/>
            <person name="Dunwell J.M."/>
            <person name="Nellist C.F."/>
            <person name="Harrison R.J."/>
        </authorList>
    </citation>
    <scope>NUCLEOTIDE SEQUENCE [LARGE SCALE GENOMIC DNA]</scope>
    <source>
        <strain evidence="3 4">NOV-77</strain>
    </source>
</reference>
<dbReference type="Gene3D" id="3.40.50.300">
    <property type="entry name" value="P-loop containing nucleotide triphosphate hydrolases"/>
    <property type="match status" value="1"/>
</dbReference>
<dbReference type="InterPro" id="IPR024983">
    <property type="entry name" value="CHAT_dom"/>
</dbReference>
<dbReference type="AlphaFoldDB" id="A0A6G0R7P4"/>
<feature type="region of interest" description="Disordered" evidence="1">
    <location>
        <begin position="40"/>
        <end position="64"/>
    </location>
</feature>
<dbReference type="Gene3D" id="3.80.10.10">
    <property type="entry name" value="Ribonuclease Inhibitor"/>
    <property type="match status" value="1"/>
</dbReference>